<organism evidence="14 15">
    <name type="scientific">Profundibacter amoris</name>
    <dbReference type="NCBI Taxonomy" id="2171755"/>
    <lineage>
        <taxon>Bacteria</taxon>
        <taxon>Pseudomonadati</taxon>
        <taxon>Pseudomonadota</taxon>
        <taxon>Alphaproteobacteria</taxon>
        <taxon>Rhodobacterales</taxon>
        <taxon>Paracoccaceae</taxon>
        <taxon>Profundibacter</taxon>
    </lineage>
</organism>
<accession>A0A347UJI0</accession>
<keyword evidence="15" id="KW-1185">Reference proteome</keyword>
<dbReference type="InterPro" id="IPR018495">
    <property type="entry name" value="Succ_DH_cyt_bsu_CS"/>
</dbReference>
<gene>
    <name evidence="14" type="primary">sdhC</name>
    <name evidence="14" type="ORF">BAR1_14370</name>
</gene>
<dbReference type="OrthoDB" id="9799441at2"/>
<dbReference type="EMBL" id="CP032125">
    <property type="protein sequence ID" value="AXX99008.1"/>
    <property type="molecule type" value="Genomic_DNA"/>
</dbReference>
<keyword evidence="5 12" id="KW-0349">Heme</keyword>
<comment type="subcellular location">
    <subcellularLocation>
        <location evidence="2">Membrane</location>
        <topology evidence="2">Multi-pass membrane protein</topology>
    </subcellularLocation>
</comment>
<dbReference type="Proteomes" id="UP000261704">
    <property type="component" value="Chromosome"/>
</dbReference>
<keyword evidence="6 13" id="KW-0812">Transmembrane</keyword>
<feature type="binding site" description="axial binding residue" evidence="12">
    <location>
        <position position="84"/>
    </location>
    <ligand>
        <name>heme</name>
        <dbReference type="ChEBI" id="CHEBI:30413"/>
        <note>ligand shared with second transmembrane subunit</note>
    </ligand>
    <ligandPart>
        <name>Fe</name>
        <dbReference type="ChEBI" id="CHEBI:18248"/>
    </ligandPart>
</feature>
<dbReference type="RefSeq" id="WP_118943661.1">
    <property type="nucleotide sequence ID" value="NZ_CP032125.1"/>
</dbReference>
<dbReference type="SUPFAM" id="SSF81343">
    <property type="entry name" value="Fumarate reductase respiratory complex transmembrane subunits"/>
    <property type="match status" value="1"/>
</dbReference>
<comment type="subunit">
    <text evidence="11">Part of an enzyme complex containing four subunits: a flavoprotein, an iron-sulfur protein, plus two membrane-anchoring proteins, SdhC and SdhD. The complex can form homotrimers.</text>
</comment>
<sequence>MADANQGNRPLSPHLQIYRPQITSVLSILNRITGVAMSLAAVLIAWWFLGGATDAAYYDVANGFLTSWFGILIMVGSLWAFWFHFFGGLRHLQWDSAKGMGMKAVRRSGIAAVVLSVVATLLCILLAL</sequence>
<feature type="transmembrane region" description="Helical" evidence="13">
    <location>
        <begin position="28"/>
        <end position="48"/>
    </location>
</feature>
<dbReference type="KEGG" id="pamo:BAR1_14370"/>
<dbReference type="PANTHER" id="PTHR10978:SF5">
    <property type="entry name" value="SUCCINATE DEHYDROGENASE CYTOCHROME B560 SUBUNIT, MITOCHONDRIAL"/>
    <property type="match status" value="1"/>
</dbReference>
<dbReference type="PIRSF" id="PIRSF000178">
    <property type="entry name" value="SDH_cyt_b560"/>
    <property type="match status" value="1"/>
</dbReference>
<comment type="function">
    <text evidence="1">Membrane-anchoring subunit of succinate dehydrogenase (SDH).</text>
</comment>
<dbReference type="CDD" id="cd03499">
    <property type="entry name" value="SQR_TypeC_SdhC"/>
    <property type="match status" value="1"/>
</dbReference>
<proteinExistence type="inferred from homology"/>
<keyword evidence="8 13" id="KW-1133">Transmembrane helix</keyword>
<protein>
    <recommendedName>
        <fullName evidence="4">Succinate dehydrogenase cytochrome b556 subunit</fullName>
    </recommendedName>
</protein>
<evidence type="ECO:0000256" key="9">
    <source>
        <dbReference type="ARBA" id="ARBA00023004"/>
    </source>
</evidence>
<dbReference type="AlphaFoldDB" id="A0A347UJI0"/>
<evidence type="ECO:0000256" key="2">
    <source>
        <dbReference type="ARBA" id="ARBA00004141"/>
    </source>
</evidence>
<keyword evidence="10 13" id="KW-0472">Membrane</keyword>
<dbReference type="PROSITE" id="PS01001">
    <property type="entry name" value="SDH_CYT_2"/>
    <property type="match status" value="1"/>
</dbReference>
<dbReference type="InterPro" id="IPR014314">
    <property type="entry name" value="Succ_DH_cytb556"/>
</dbReference>
<evidence type="ECO:0000256" key="6">
    <source>
        <dbReference type="ARBA" id="ARBA00022692"/>
    </source>
</evidence>
<evidence type="ECO:0000256" key="8">
    <source>
        <dbReference type="ARBA" id="ARBA00022989"/>
    </source>
</evidence>
<evidence type="ECO:0000256" key="3">
    <source>
        <dbReference type="ARBA" id="ARBA00007244"/>
    </source>
</evidence>
<evidence type="ECO:0000256" key="13">
    <source>
        <dbReference type="SAM" id="Phobius"/>
    </source>
</evidence>
<feature type="transmembrane region" description="Helical" evidence="13">
    <location>
        <begin position="109"/>
        <end position="127"/>
    </location>
</feature>
<evidence type="ECO:0000256" key="11">
    <source>
        <dbReference type="ARBA" id="ARBA00025912"/>
    </source>
</evidence>
<reference evidence="14 15" key="1">
    <citation type="submission" date="2018-09" db="EMBL/GenBank/DDBJ databases">
        <title>Profundibacter amoris BAR1 gen. nov., sp. nov., a new member of the Roseobacter clade isolated at Lokis Castle Vent Field on the Arctic Mid-Oceanic Ridge.</title>
        <authorList>
            <person name="Le Moine Bauer S."/>
            <person name="Sjoeberg A.G."/>
            <person name="L'Haridon S."/>
            <person name="Stokke R."/>
            <person name="Roalkvam I."/>
            <person name="Steen I.H."/>
            <person name="Dahle H."/>
        </authorList>
    </citation>
    <scope>NUCLEOTIDE SEQUENCE [LARGE SCALE GENOMIC DNA]</scope>
    <source>
        <strain evidence="14 15">BAR1</strain>
    </source>
</reference>
<evidence type="ECO:0000256" key="5">
    <source>
        <dbReference type="ARBA" id="ARBA00022617"/>
    </source>
</evidence>
<dbReference type="GO" id="GO:0046872">
    <property type="term" value="F:metal ion binding"/>
    <property type="evidence" value="ECO:0007669"/>
    <property type="project" value="UniProtKB-KW"/>
</dbReference>
<dbReference type="Gene3D" id="1.20.1300.10">
    <property type="entry name" value="Fumarate reductase/succinate dehydrogenase, transmembrane subunit"/>
    <property type="match status" value="1"/>
</dbReference>
<dbReference type="InterPro" id="IPR000701">
    <property type="entry name" value="SuccDH_FuR_B_TM-su"/>
</dbReference>
<evidence type="ECO:0000256" key="4">
    <source>
        <dbReference type="ARBA" id="ARBA00020076"/>
    </source>
</evidence>
<dbReference type="NCBIfam" id="TIGR02970">
    <property type="entry name" value="succ_dehyd_cytB"/>
    <property type="match status" value="1"/>
</dbReference>
<keyword evidence="7 12" id="KW-0479">Metal-binding</keyword>
<name>A0A347UJI0_9RHOB</name>
<evidence type="ECO:0000256" key="10">
    <source>
        <dbReference type="ARBA" id="ARBA00023136"/>
    </source>
</evidence>
<evidence type="ECO:0000313" key="15">
    <source>
        <dbReference type="Proteomes" id="UP000261704"/>
    </source>
</evidence>
<evidence type="ECO:0000313" key="14">
    <source>
        <dbReference type="EMBL" id="AXX99008.1"/>
    </source>
</evidence>
<evidence type="ECO:0000256" key="7">
    <source>
        <dbReference type="ARBA" id="ARBA00022723"/>
    </source>
</evidence>
<dbReference type="GO" id="GO:0009055">
    <property type="term" value="F:electron transfer activity"/>
    <property type="evidence" value="ECO:0007669"/>
    <property type="project" value="InterPro"/>
</dbReference>
<dbReference type="GO" id="GO:0006099">
    <property type="term" value="P:tricarboxylic acid cycle"/>
    <property type="evidence" value="ECO:0007669"/>
    <property type="project" value="InterPro"/>
</dbReference>
<feature type="transmembrane region" description="Helical" evidence="13">
    <location>
        <begin position="68"/>
        <end position="89"/>
    </location>
</feature>
<dbReference type="PANTHER" id="PTHR10978">
    <property type="entry name" value="SUCCINATE DEHYDROGENASE CYTOCHROME B560 SUBUNIT"/>
    <property type="match status" value="1"/>
</dbReference>
<comment type="cofactor">
    <cofactor evidence="12">
        <name>heme</name>
        <dbReference type="ChEBI" id="CHEBI:30413"/>
    </cofactor>
    <text evidence="12">The heme is bound between the two transmembrane subunits.</text>
</comment>
<dbReference type="GO" id="GO:0016020">
    <property type="term" value="C:membrane"/>
    <property type="evidence" value="ECO:0007669"/>
    <property type="project" value="UniProtKB-SubCell"/>
</dbReference>
<dbReference type="InterPro" id="IPR034804">
    <property type="entry name" value="SQR/QFR_C/D"/>
</dbReference>
<evidence type="ECO:0000256" key="1">
    <source>
        <dbReference type="ARBA" id="ARBA00004050"/>
    </source>
</evidence>
<comment type="similarity">
    <text evidence="3">Belongs to the cytochrome b560 family.</text>
</comment>
<keyword evidence="9 12" id="KW-0408">Iron</keyword>
<evidence type="ECO:0000256" key="12">
    <source>
        <dbReference type="PIRSR" id="PIRSR000178-1"/>
    </source>
</evidence>
<dbReference type="Pfam" id="PF01127">
    <property type="entry name" value="Sdh_cyt"/>
    <property type="match status" value="1"/>
</dbReference>